<reference evidence="3" key="1">
    <citation type="submission" date="2023-07" db="EMBL/GenBank/DDBJ databases">
        <title>draft genome sequence of fig (Ficus carica).</title>
        <authorList>
            <person name="Takahashi T."/>
            <person name="Nishimura K."/>
        </authorList>
    </citation>
    <scope>NUCLEOTIDE SEQUENCE</scope>
</reference>
<name>A0AA88DMD6_FICCA</name>
<dbReference type="Proteomes" id="UP001187192">
    <property type="component" value="Unassembled WGS sequence"/>
</dbReference>
<keyword evidence="2" id="KW-1133">Transmembrane helix</keyword>
<evidence type="ECO:0000313" key="4">
    <source>
        <dbReference type="Proteomes" id="UP001187192"/>
    </source>
</evidence>
<sequence length="124" mass="13818">MVTGCRVDDTGARRRETNKQRREKVGFLEREINKQRGERERENVGLLIRIIVVVGLITVWTKCCAAAPFLMSPLSTKPSSPRTPELVRFPSSVRLRVSQSRRGPEEGEGRRGDGRGGREKSGGG</sequence>
<proteinExistence type="predicted"/>
<feature type="transmembrane region" description="Helical" evidence="2">
    <location>
        <begin position="46"/>
        <end position="71"/>
    </location>
</feature>
<keyword evidence="2" id="KW-0472">Membrane</keyword>
<evidence type="ECO:0000256" key="1">
    <source>
        <dbReference type="SAM" id="MobiDB-lite"/>
    </source>
</evidence>
<feature type="compositionally biased region" description="Polar residues" evidence="1">
    <location>
        <begin position="73"/>
        <end position="82"/>
    </location>
</feature>
<gene>
    <name evidence="3" type="ORF">TIFTF001_026990</name>
</gene>
<feature type="region of interest" description="Disordered" evidence="1">
    <location>
        <begin position="1"/>
        <end position="21"/>
    </location>
</feature>
<keyword evidence="2" id="KW-0812">Transmembrane</keyword>
<organism evidence="3 4">
    <name type="scientific">Ficus carica</name>
    <name type="common">Common fig</name>
    <dbReference type="NCBI Taxonomy" id="3494"/>
    <lineage>
        <taxon>Eukaryota</taxon>
        <taxon>Viridiplantae</taxon>
        <taxon>Streptophyta</taxon>
        <taxon>Embryophyta</taxon>
        <taxon>Tracheophyta</taxon>
        <taxon>Spermatophyta</taxon>
        <taxon>Magnoliopsida</taxon>
        <taxon>eudicotyledons</taxon>
        <taxon>Gunneridae</taxon>
        <taxon>Pentapetalae</taxon>
        <taxon>rosids</taxon>
        <taxon>fabids</taxon>
        <taxon>Rosales</taxon>
        <taxon>Moraceae</taxon>
        <taxon>Ficeae</taxon>
        <taxon>Ficus</taxon>
    </lineage>
</organism>
<feature type="compositionally biased region" description="Low complexity" evidence="1">
    <location>
        <begin position="91"/>
        <end position="101"/>
    </location>
</feature>
<accession>A0AA88DMD6</accession>
<dbReference type="AlphaFoldDB" id="A0AA88DMD6"/>
<comment type="caution">
    <text evidence="3">The sequence shown here is derived from an EMBL/GenBank/DDBJ whole genome shotgun (WGS) entry which is preliminary data.</text>
</comment>
<dbReference type="EMBL" id="BTGU01000073">
    <property type="protein sequence ID" value="GMN57900.1"/>
    <property type="molecule type" value="Genomic_DNA"/>
</dbReference>
<evidence type="ECO:0000313" key="3">
    <source>
        <dbReference type="EMBL" id="GMN57900.1"/>
    </source>
</evidence>
<keyword evidence="4" id="KW-1185">Reference proteome</keyword>
<evidence type="ECO:0000256" key="2">
    <source>
        <dbReference type="SAM" id="Phobius"/>
    </source>
</evidence>
<protein>
    <submittedName>
        <fullName evidence="3">Uncharacterized protein</fullName>
    </submittedName>
</protein>
<feature type="region of interest" description="Disordered" evidence="1">
    <location>
        <begin position="71"/>
        <end position="124"/>
    </location>
</feature>
<feature type="compositionally biased region" description="Basic and acidic residues" evidence="1">
    <location>
        <begin position="102"/>
        <end position="124"/>
    </location>
</feature>